<feature type="transmembrane region" description="Helical" evidence="9">
    <location>
        <begin position="193"/>
        <end position="211"/>
    </location>
</feature>
<keyword evidence="4" id="KW-1003">Cell membrane</keyword>
<keyword evidence="8 9" id="KW-0472">Membrane</keyword>
<evidence type="ECO:0000313" key="12">
    <source>
        <dbReference type="Proteomes" id="UP000235162"/>
    </source>
</evidence>
<evidence type="ECO:0000256" key="8">
    <source>
        <dbReference type="ARBA" id="ARBA00023136"/>
    </source>
</evidence>
<feature type="transmembrane region" description="Helical" evidence="9">
    <location>
        <begin position="246"/>
        <end position="263"/>
    </location>
</feature>
<feature type="transmembrane region" description="Helical" evidence="9">
    <location>
        <begin position="367"/>
        <end position="388"/>
    </location>
</feature>
<dbReference type="GO" id="GO:1902600">
    <property type="term" value="P:proton transmembrane transport"/>
    <property type="evidence" value="ECO:0007669"/>
    <property type="project" value="InterPro"/>
</dbReference>
<keyword evidence="6 9" id="KW-1133">Transmembrane helix</keyword>
<gene>
    <name evidence="11" type="ORF">C0029_13395</name>
</gene>
<dbReference type="Proteomes" id="UP000235162">
    <property type="component" value="Unassembled WGS sequence"/>
</dbReference>
<organism evidence="11 12">
    <name type="scientific">Halioglobus japonicus</name>
    <dbReference type="NCBI Taxonomy" id="930805"/>
    <lineage>
        <taxon>Bacteria</taxon>
        <taxon>Pseudomonadati</taxon>
        <taxon>Pseudomonadota</taxon>
        <taxon>Gammaproteobacteria</taxon>
        <taxon>Cellvibrionales</taxon>
        <taxon>Halieaceae</taxon>
        <taxon>Halioglobus</taxon>
    </lineage>
</organism>
<evidence type="ECO:0000256" key="2">
    <source>
        <dbReference type="ARBA" id="ARBA00022448"/>
    </source>
</evidence>
<dbReference type="AlphaFoldDB" id="A0AAP8SMP2"/>
<dbReference type="PANTHER" id="PTHR32507">
    <property type="entry name" value="NA(+)/H(+) ANTIPORTER 1"/>
    <property type="match status" value="1"/>
</dbReference>
<sequence>MYSLLAVICLLVFLFSLVAKRAERSMFTGPILFLLAGMLLGEAGAGWVSPQITPDVLRVLADITLALLLFADGAHSDRASLRDHAQLPVRMLAIGIPGSILLGVAVGIVLLPAFDLWQLAIMATALAATDAALGKSVVSDPRVPTYIRSTLNVESGLNDGLCVPILLVFIALSQSHHGDEPGMIALALTAQEIGIGLLVGLTVAGLGFQLIALAKARGFINSLWKRVPTVMLALLCFALTQSLHGSGYIAAFSGGLLFGHLARQRVHHMVVDAEGIGEVLGLTTWFLFGAAVVPIVSQRLSWDVVAYALCCLTFVRMVPALVSLIGSGVSMKHALFMAWFGPRGLASIVFAIIILHEQVKEGDDIAVIIACTIFLSVILHGLSAAPLAHRFTKS</sequence>
<feature type="transmembrane region" description="Helical" evidence="9">
    <location>
        <begin position="91"/>
        <end position="110"/>
    </location>
</feature>
<protein>
    <submittedName>
        <fullName evidence="11">Sodium:proton antiporter</fullName>
    </submittedName>
</protein>
<keyword evidence="12" id="KW-1185">Reference proteome</keyword>
<dbReference type="InterPro" id="IPR006153">
    <property type="entry name" value="Cation/H_exchanger_TM"/>
</dbReference>
<evidence type="ECO:0000256" key="3">
    <source>
        <dbReference type="ARBA" id="ARBA00022449"/>
    </source>
</evidence>
<feature type="transmembrane region" description="Helical" evidence="9">
    <location>
        <begin position="334"/>
        <end position="355"/>
    </location>
</feature>
<accession>A0AAP8SMP2</accession>
<feature type="transmembrane region" description="Helical" evidence="9">
    <location>
        <begin position="304"/>
        <end position="322"/>
    </location>
</feature>
<comment type="subcellular location">
    <subcellularLocation>
        <location evidence="1">Cell membrane</location>
        <topology evidence="1">Multi-pass membrane protein</topology>
    </subcellularLocation>
</comment>
<dbReference type="Gene3D" id="1.20.1530.20">
    <property type="match status" value="1"/>
</dbReference>
<keyword evidence="2" id="KW-0813">Transport</keyword>
<feature type="transmembrane region" description="Helical" evidence="9">
    <location>
        <begin position="275"/>
        <end position="298"/>
    </location>
</feature>
<comment type="caution">
    <text evidence="11">The sequence shown here is derived from an EMBL/GenBank/DDBJ whole genome shotgun (WGS) entry which is preliminary data.</text>
</comment>
<evidence type="ECO:0000259" key="10">
    <source>
        <dbReference type="Pfam" id="PF00999"/>
    </source>
</evidence>
<name>A0AAP8SMP2_9GAMM</name>
<reference evidence="11 12" key="1">
    <citation type="submission" date="2018-01" db="EMBL/GenBank/DDBJ databases">
        <title>The draft genome sequence of Halioglobus japonicus S1-36.</title>
        <authorList>
            <person name="Du Z.-J."/>
            <person name="Shi M.-J."/>
        </authorList>
    </citation>
    <scope>NUCLEOTIDE SEQUENCE [LARGE SCALE GENOMIC DNA]</scope>
    <source>
        <strain evidence="11 12">S1-36</strain>
    </source>
</reference>
<feature type="domain" description="Cation/H+ exchanger transmembrane" evidence="10">
    <location>
        <begin position="13"/>
        <end position="388"/>
    </location>
</feature>
<dbReference type="KEGG" id="hja:BST95_04830"/>
<evidence type="ECO:0000313" key="11">
    <source>
        <dbReference type="EMBL" id="PLW85606.1"/>
    </source>
</evidence>
<evidence type="ECO:0000256" key="9">
    <source>
        <dbReference type="SAM" id="Phobius"/>
    </source>
</evidence>
<proteinExistence type="predicted"/>
<dbReference type="PANTHER" id="PTHR32507:SF8">
    <property type="entry name" value="CNH1P"/>
    <property type="match status" value="1"/>
</dbReference>
<feature type="transmembrane region" description="Helical" evidence="9">
    <location>
        <begin position="29"/>
        <end position="48"/>
    </location>
</feature>
<keyword evidence="5 9" id="KW-0812">Transmembrane</keyword>
<dbReference type="EMBL" id="PKUR01000003">
    <property type="protein sequence ID" value="PLW85606.1"/>
    <property type="molecule type" value="Genomic_DNA"/>
</dbReference>
<dbReference type="GO" id="GO:0015297">
    <property type="term" value="F:antiporter activity"/>
    <property type="evidence" value="ECO:0007669"/>
    <property type="project" value="UniProtKB-KW"/>
</dbReference>
<evidence type="ECO:0000256" key="4">
    <source>
        <dbReference type="ARBA" id="ARBA00022475"/>
    </source>
</evidence>
<dbReference type="GO" id="GO:0005886">
    <property type="term" value="C:plasma membrane"/>
    <property type="evidence" value="ECO:0007669"/>
    <property type="project" value="UniProtKB-SubCell"/>
</dbReference>
<evidence type="ECO:0000256" key="5">
    <source>
        <dbReference type="ARBA" id="ARBA00022692"/>
    </source>
</evidence>
<dbReference type="RefSeq" id="WP_066056104.1">
    <property type="nucleotide sequence ID" value="NZ_BMYL01000003.1"/>
</dbReference>
<dbReference type="Pfam" id="PF00999">
    <property type="entry name" value="Na_H_Exchanger"/>
    <property type="match status" value="1"/>
</dbReference>
<evidence type="ECO:0000256" key="1">
    <source>
        <dbReference type="ARBA" id="ARBA00004651"/>
    </source>
</evidence>
<dbReference type="InterPro" id="IPR038770">
    <property type="entry name" value="Na+/solute_symporter_sf"/>
</dbReference>
<evidence type="ECO:0000256" key="6">
    <source>
        <dbReference type="ARBA" id="ARBA00022989"/>
    </source>
</evidence>
<keyword evidence="3" id="KW-0050">Antiport</keyword>
<evidence type="ECO:0000256" key="7">
    <source>
        <dbReference type="ARBA" id="ARBA00023065"/>
    </source>
</evidence>
<keyword evidence="7" id="KW-0406">Ion transport</keyword>